<gene>
    <name evidence="2" type="ORF">ABC977_16970</name>
</gene>
<evidence type="ECO:0000313" key="2">
    <source>
        <dbReference type="EMBL" id="MEY6434098.1"/>
    </source>
</evidence>
<dbReference type="InterPro" id="IPR012902">
    <property type="entry name" value="N_methyl_site"/>
</dbReference>
<evidence type="ECO:0000256" key="1">
    <source>
        <dbReference type="SAM" id="Phobius"/>
    </source>
</evidence>
<keyword evidence="3" id="KW-1185">Reference proteome</keyword>
<accession>A0ABV4BLC4</accession>
<keyword evidence="1" id="KW-0812">Transmembrane</keyword>
<dbReference type="Pfam" id="PF07963">
    <property type="entry name" value="N_methyl"/>
    <property type="match status" value="1"/>
</dbReference>
<dbReference type="PROSITE" id="PS00409">
    <property type="entry name" value="PROKAR_NTER_METHYL"/>
    <property type="match status" value="1"/>
</dbReference>
<proteinExistence type="predicted"/>
<keyword evidence="1" id="KW-1133">Transmembrane helix</keyword>
<evidence type="ECO:0000313" key="3">
    <source>
        <dbReference type="Proteomes" id="UP001564408"/>
    </source>
</evidence>
<comment type="caution">
    <text evidence="2">The sequence shown here is derived from an EMBL/GenBank/DDBJ whole genome shotgun (WGS) entry which is preliminary data.</text>
</comment>
<feature type="transmembrane region" description="Helical" evidence="1">
    <location>
        <begin position="12"/>
        <end position="38"/>
    </location>
</feature>
<name>A0ABV4BLC4_9GAMM</name>
<sequence length="309" mass="34046">MTRNTAGRRRQRGLSLVEIMVALFVGLFLTAGILQIFAGTRQTYRFEEALSRIQENGRFALETIARDARMAGFAGCVGLDNMHVEGSDDLVLAEGVTVPEKDPPFEATPGTDLVTLRRLAGNGVPISESTTTDRVTLASNPDGFAPGHRLAIVDCASRQIEIFTAQSITGSVSITPNPQLSRSYPTNPDVETEARVYRFREVVYFVRTGAGGTRALWRREAPNAPQEMIEGVEDMEVRYLFGADYVPATAVTNWQNVDGMRISLLLASDDDNLTGNPQNIEWRGNPLTPTDTRLRQVFTTTIALRNRLP</sequence>
<dbReference type="RefSeq" id="WP_369668483.1">
    <property type="nucleotide sequence ID" value="NZ_JBDKXB010000041.1"/>
</dbReference>
<dbReference type="EMBL" id="JBDKXB010000041">
    <property type="protein sequence ID" value="MEY6434098.1"/>
    <property type="molecule type" value="Genomic_DNA"/>
</dbReference>
<dbReference type="InterPro" id="IPR032092">
    <property type="entry name" value="PilW"/>
</dbReference>
<reference evidence="2 3" key="1">
    <citation type="submission" date="2024-05" db="EMBL/GenBank/DDBJ databases">
        <title>Genome Sequence and Characterization of the New Strain Purple Sulfur Bacterium of Genus Thioalkalicoccus.</title>
        <authorList>
            <person name="Bryantseva I.A."/>
            <person name="Kyndt J.A."/>
            <person name="Imhoff J.F."/>
        </authorList>
    </citation>
    <scope>NUCLEOTIDE SEQUENCE [LARGE SCALE GENOMIC DNA]</scope>
    <source>
        <strain evidence="2 3">Um2</strain>
    </source>
</reference>
<dbReference type="Pfam" id="PF16074">
    <property type="entry name" value="PilW"/>
    <property type="match status" value="1"/>
</dbReference>
<keyword evidence="1" id="KW-0472">Membrane</keyword>
<protein>
    <submittedName>
        <fullName evidence="2">PilW family protein</fullName>
    </submittedName>
</protein>
<organism evidence="2 3">
    <name type="scientific">Thioalkalicoccus limnaeus</name>
    <dbReference type="NCBI Taxonomy" id="120681"/>
    <lineage>
        <taxon>Bacteria</taxon>
        <taxon>Pseudomonadati</taxon>
        <taxon>Pseudomonadota</taxon>
        <taxon>Gammaproteobacteria</taxon>
        <taxon>Chromatiales</taxon>
        <taxon>Chromatiaceae</taxon>
        <taxon>Thioalkalicoccus</taxon>
    </lineage>
</organism>
<dbReference type="Proteomes" id="UP001564408">
    <property type="component" value="Unassembled WGS sequence"/>
</dbReference>